<protein>
    <recommendedName>
        <fullName evidence="4">HTH cro/C1-type domain-containing protein</fullName>
    </recommendedName>
</protein>
<keyword evidence="3" id="KW-1185">Reference proteome</keyword>
<evidence type="ECO:0000256" key="1">
    <source>
        <dbReference type="SAM" id="Coils"/>
    </source>
</evidence>
<sequence>MISKLDSGHRGDVLSIPELLVIAAALEIPALDLLFSDHDEQVLVLPGVSVTPKAAQSIFTGLDLESIEAQAKEAHDTLRQAIEERQQAIENQRQANSNMKEALEANRRATEAFHQAAEKLQETIEIRQKMNESLGRADGA</sequence>
<name>A0ABX3RDR9_9MYCO</name>
<reference evidence="2 3" key="1">
    <citation type="submission" date="2016-12" db="EMBL/GenBank/DDBJ databases">
        <title>The new phylogeny of genus Mycobacterium.</title>
        <authorList>
            <person name="Tortoli E."/>
            <person name="Trovato A."/>
            <person name="Cirillo D.M."/>
        </authorList>
    </citation>
    <scope>NUCLEOTIDE SEQUENCE [LARGE SCALE GENOMIC DNA]</scope>
    <source>
        <strain evidence="2 3">DSM 44942</strain>
    </source>
</reference>
<evidence type="ECO:0008006" key="4">
    <source>
        <dbReference type="Google" id="ProtNLM"/>
    </source>
</evidence>
<accession>A0ABX3RDR9</accession>
<proteinExistence type="predicted"/>
<dbReference type="EMBL" id="MVHH01000065">
    <property type="protein sequence ID" value="OQZ92201.1"/>
    <property type="molecule type" value="Genomic_DNA"/>
</dbReference>
<feature type="coiled-coil region" evidence="1">
    <location>
        <begin position="64"/>
        <end position="119"/>
    </location>
</feature>
<gene>
    <name evidence="2" type="ORF">BST15_19190</name>
</gene>
<evidence type="ECO:0000313" key="3">
    <source>
        <dbReference type="Proteomes" id="UP000192327"/>
    </source>
</evidence>
<evidence type="ECO:0000313" key="2">
    <source>
        <dbReference type="EMBL" id="OQZ92201.1"/>
    </source>
</evidence>
<comment type="caution">
    <text evidence="2">The sequence shown here is derived from an EMBL/GenBank/DDBJ whole genome shotgun (WGS) entry which is preliminary data.</text>
</comment>
<keyword evidence="1" id="KW-0175">Coiled coil</keyword>
<organism evidence="2 3">
    <name type="scientific">Mycolicibacter arupensis</name>
    <dbReference type="NCBI Taxonomy" id="342002"/>
    <lineage>
        <taxon>Bacteria</taxon>
        <taxon>Bacillati</taxon>
        <taxon>Actinomycetota</taxon>
        <taxon>Actinomycetes</taxon>
        <taxon>Mycobacteriales</taxon>
        <taxon>Mycobacteriaceae</taxon>
        <taxon>Mycolicibacter</taxon>
    </lineage>
</organism>
<dbReference type="Proteomes" id="UP000192327">
    <property type="component" value="Unassembled WGS sequence"/>
</dbReference>